<dbReference type="SUPFAM" id="SSF52058">
    <property type="entry name" value="L domain-like"/>
    <property type="match status" value="1"/>
</dbReference>
<comment type="caution">
    <text evidence="1">The sequence shown here is derived from an EMBL/GenBank/DDBJ whole genome shotgun (WGS) entry which is preliminary data.</text>
</comment>
<accession>A0A816FKS8</accession>
<dbReference type="PANTHER" id="PTHR24114:SF2">
    <property type="entry name" value="F-BOX DOMAIN-CONTAINING PROTEIN-RELATED"/>
    <property type="match status" value="1"/>
</dbReference>
<dbReference type="AlphaFoldDB" id="A0A816FKS8"/>
<sequence length="701" mass="79314">SLHISYDRKYETYALPFISKVLSLPTLHQLHLIQSNFTLKDIPCSTSENIQYLTIRSCSFSEYNLILRDLPSLQTIVIAKFTMDQSGPSKHCSQLLSLTIGDSVLSMLDFGLLLSLTPSLIRLNLRSYRTTLDSISNGSDWSDLIQTKLSNLRIFHFFFSYSLKERSEAKDLDLLINHFRTPFWLHEKQWIVTCDYYLHNNLVNIYTTPQCTMDFEKQIRCIKSKQASSIMLRFHSIVDLLSMTNDATESTPLTTLNLDDENIQMHDIKYLAYALQTNKTVKHFTMKNNAIGEEGARYIAEALRTNTTLISIDLDGNRIGNKGVQYLVDGLQHNTVIRSIFLGGNDIGEDGALHLAEGIKRMKTLTTLGLNDNQIGTCGAKYLSDALRDNQALVISHLLLRGNKLGDEGVQSLVKGFRNNTTISHLHLDNNDIRDEGARYLFESLMKNTTLTLLTLNGNKIGITGAQCLANALRNKRELIQLDLRDNNLGDQGVLHVIEILQDMETLKSLNLSANGISAATAERIYELFQKKHRLIYFDLTDNDECAAAAMNADFQLRNSEILTLNLQSKNIGDKGVTFIADALKNNTTLRELDLRSNKIGEKGAEALSFALRNNTILKKLCLSDNEDVRCDIIEMIFIRTRKRKTRKIMSFLGEKMNDFGIEYLLGTLNNNTTIEELELSANEITDQGVQLITDWLKTNR</sequence>
<dbReference type="InterPro" id="IPR052394">
    <property type="entry name" value="LRR-containing"/>
</dbReference>
<proteinExistence type="predicted"/>
<dbReference type="SMART" id="SM00368">
    <property type="entry name" value="LRR_RI"/>
    <property type="match status" value="12"/>
</dbReference>
<dbReference type="Proteomes" id="UP000663828">
    <property type="component" value="Unassembled WGS sequence"/>
</dbReference>
<feature type="non-terminal residue" evidence="1">
    <location>
        <position position="1"/>
    </location>
</feature>
<evidence type="ECO:0000313" key="1">
    <source>
        <dbReference type="EMBL" id="CAF1662946.1"/>
    </source>
</evidence>
<name>A0A816FKS8_ADIRI</name>
<dbReference type="PANTHER" id="PTHR24114">
    <property type="entry name" value="LEUCINE RICH REPEAT FAMILY PROTEIN"/>
    <property type="match status" value="1"/>
</dbReference>
<gene>
    <name evidence="1" type="ORF">XAT740_LOCUS57234</name>
</gene>
<keyword evidence="2" id="KW-1185">Reference proteome</keyword>
<dbReference type="EMBL" id="CAJNOR010011670">
    <property type="protein sequence ID" value="CAF1662946.1"/>
    <property type="molecule type" value="Genomic_DNA"/>
</dbReference>
<dbReference type="InterPro" id="IPR001611">
    <property type="entry name" value="Leu-rich_rpt"/>
</dbReference>
<protein>
    <submittedName>
        <fullName evidence="1">Uncharacterized protein</fullName>
    </submittedName>
</protein>
<reference evidence="1" key="1">
    <citation type="submission" date="2021-02" db="EMBL/GenBank/DDBJ databases">
        <authorList>
            <person name="Nowell W R."/>
        </authorList>
    </citation>
    <scope>NUCLEOTIDE SEQUENCE</scope>
</reference>
<dbReference type="Pfam" id="PF13516">
    <property type="entry name" value="LRR_6"/>
    <property type="match status" value="8"/>
</dbReference>
<evidence type="ECO:0000313" key="2">
    <source>
        <dbReference type="Proteomes" id="UP000663828"/>
    </source>
</evidence>
<feature type="non-terminal residue" evidence="1">
    <location>
        <position position="701"/>
    </location>
</feature>
<organism evidence="1 2">
    <name type="scientific">Adineta ricciae</name>
    <name type="common">Rotifer</name>
    <dbReference type="NCBI Taxonomy" id="249248"/>
    <lineage>
        <taxon>Eukaryota</taxon>
        <taxon>Metazoa</taxon>
        <taxon>Spiralia</taxon>
        <taxon>Gnathifera</taxon>
        <taxon>Rotifera</taxon>
        <taxon>Eurotatoria</taxon>
        <taxon>Bdelloidea</taxon>
        <taxon>Adinetida</taxon>
        <taxon>Adinetidae</taxon>
        <taxon>Adineta</taxon>
    </lineage>
</organism>
<dbReference type="Gene3D" id="3.80.10.10">
    <property type="entry name" value="Ribonuclease Inhibitor"/>
    <property type="match status" value="6"/>
</dbReference>
<dbReference type="SUPFAM" id="SSF52047">
    <property type="entry name" value="RNI-like"/>
    <property type="match status" value="2"/>
</dbReference>
<dbReference type="InterPro" id="IPR032675">
    <property type="entry name" value="LRR_dom_sf"/>
</dbReference>